<evidence type="ECO:0000259" key="12">
    <source>
        <dbReference type="PROSITE" id="PS50835"/>
    </source>
</evidence>
<evidence type="ECO:0000256" key="10">
    <source>
        <dbReference type="SAM" id="Phobius"/>
    </source>
</evidence>
<dbReference type="PANTHER" id="PTHR19944">
    <property type="entry name" value="MHC CLASS II-RELATED"/>
    <property type="match status" value="1"/>
</dbReference>
<keyword evidence="2 10" id="KW-0812">Transmembrane</keyword>
<feature type="domain" description="Ig-like" evidence="12">
    <location>
        <begin position="134"/>
        <end position="222"/>
    </location>
</feature>
<dbReference type="EMBL" id="JAPFRF010000156">
    <property type="protein sequence ID" value="KAJ7302041.1"/>
    <property type="molecule type" value="Genomic_DNA"/>
</dbReference>
<dbReference type="Proteomes" id="UP001142489">
    <property type="component" value="Unassembled WGS sequence"/>
</dbReference>
<sequence>MGSVVLQGTAMMGMFVLVFCLRPARADEPPEHFVYQSTSECYFRANGSQAGSGPPPPPPQVRFLDRYVYGRQEFVRFDSDRGEFEAVTPLGEPDAQLWNSQKDILENRRRAVDFFCQHNYAIYQPFARQRKVQPLVEITPSESSSAHQALLICNVDSFFPSKINITWFRNGKEEEESRVFTTDLIRNGDWTFQMAVLLEAQPERGDVYACQVEHASFPEPVSVQWEPQSDSARNKMWTGVAGFVLGLVFFAPGLILYLKKKKGPVIIPQPSVALMD</sequence>
<dbReference type="InterPro" id="IPR050160">
    <property type="entry name" value="MHC/Immunoglobulin"/>
</dbReference>
<dbReference type="InterPro" id="IPR036179">
    <property type="entry name" value="Ig-like_dom_sf"/>
</dbReference>
<dbReference type="Pfam" id="PF07654">
    <property type="entry name" value="C1-set"/>
    <property type="match status" value="1"/>
</dbReference>
<accession>A0A9Q0X732</accession>
<dbReference type="OrthoDB" id="9940220at2759"/>
<dbReference type="SUPFAM" id="SSF48726">
    <property type="entry name" value="Immunoglobulin"/>
    <property type="match status" value="1"/>
</dbReference>
<evidence type="ECO:0000256" key="6">
    <source>
        <dbReference type="ARBA" id="ARBA00023136"/>
    </source>
</evidence>
<name>A0A9Q0X732_9SAUR</name>
<dbReference type="FunFam" id="3.10.320.10:FF:000001">
    <property type="entry name" value="HLA class II histocompatibility antigen, DRB1-1 beta chain"/>
    <property type="match status" value="1"/>
</dbReference>
<feature type="signal peptide" evidence="11">
    <location>
        <begin position="1"/>
        <end position="26"/>
    </location>
</feature>
<keyword evidence="9" id="KW-0491">MHC II</keyword>
<reference evidence="13" key="1">
    <citation type="journal article" date="2023" name="DNA Res.">
        <title>Chromosome-level genome assembly of Phrynocephalus forsythii using third-generation DNA sequencing and Hi-C analysis.</title>
        <authorList>
            <person name="Qi Y."/>
            <person name="Zhao W."/>
            <person name="Zhao Y."/>
            <person name="Niu C."/>
            <person name="Cao S."/>
            <person name="Zhang Y."/>
        </authorList>
    </citation>
    <scope>NUCLEOTIDE SEQUENCE</scope>
    <source>
        <tissue evidence="13">Muscle</tissue>
    </source>
</reference>
<dbReference type="Gene3D" id="3.10.320.10">
    <property type="entry name" value="Class II Histocompatibility Antigen, M Beta Chain, Chain B, domain 1"/>
    <property type="match status" value="1"/>
</dbReference>
<dbReference type="SMART" id="SM00921">
    <property type="entry name" value="MHC_II_beta"/>
    <property type="match status" value="1"/>
</dbReference>
<keyword evidence="6 10" id="KW-0472">Membrane</keyword>
<evidence type="ECO:0000256" key="9">
    <source>
        <dbReference type="ARBA" id="ARBA00023182"/>
    </source>
</evidence>
<keyword evidence="4 10" id="KW-1133">Transmembrane helix</keyword>
<keyword evidence="8" id="KW-0325">Glycoprotein</keyword>
<dbReference type="Gene3D" id="2.60.40.10">
    <property type="entry name" value="Immunoglobulins"/>
    <property type="match status" value="1"/>
</dbReference>
<feature type="transmembrane region" description="Helical" evidence="10">
    <location>
        <begin position="236"/>
        <end position="258"/>
    </location>
</feature>
<keyword evidence="3" id="KW-0391">Immunity</keyword>
<dbReference type="GO" id="GO:0002250">
    <property type="term" value="P:adaptive immune response"/>
    <property type="evidence" value="ECO:0007669"/>
    <property type="project" value="UniProtKB-KW"/>
</dbReference>
<keyword evidence="11" id="KW-0732">Signal</keyword>
<keyword evidence="5" id="KW-1064">Adaptive immunity</keyword>
<protein>
    <recommendedName>
        <fullName evidence="12">Ig-like domain-containing protein</fullName>
    </recommendedName>
</protein>
<evidence type="ECO:0000256" key="8">
    <source>
        <dbReference type="ARBA" id="ARBA00023180"/>
    </source>
</evidence>
<dbReference type="InterPro" id="IPR014745">
    <property type="entry name" value="MHC_II_a/b_N"/>
</dbReference>
<dbReference type="InterPro" id="IPR007110">
    <property type="entry name" value="Ig-like_dom"/>
</dbReference>
<dbReference type="SUPFAM" id="SSF54452">
    <property type="entry name" value="MHC antigen-recognition domain"/>
    <property type="match status" value="1"/>
</dbReference>
<keyword evidence="14" id="KW-1185">Reference proteome</keyword>
<feature type="chain" id="PRO_5040507533" description="Ig-like domain-containing protein" evidence="11">
    <location>
        <begin position="27"/>
        <end position="276"/>
    </location>
</feature>
<evidence type="ECO:0000256" key="2">
    <source>
        <dbReference type="ARBA" id="ARBA00022692"/>
    </source>
</evidence>
<dbReference type="InterPro" id="IPR003597">
    <property type="entry name" value="Ig_C1-set"/>
</dbReference>
<evidence type="ECO:0000256" key="1">
    <source>
        <dbReference type="ARBA" id="ARBA00004479"/>
    </source>
</evidence>
<dbReference type="PANTHER" id="PTHR19944:SF99">
    <property type="entry name" value="HLA CLASS II HISTOCOMPATIBILITY ANTIGEN, DRB1 BETA CHAIN"/>
    <property type="match status" value="1"/>
</dbReference>
<evidence type="ECO:0000256" key="11">
    <source>
        <dbReference type="SAM" id="SignalP"/>
    </source>
</evidence>
<dbReference type="InterPro" id="IPR000353">
    <property type="entry name" value="MHC_II_b_N"/>
</dbReference>
<dbReference type="PROSITE" id="PS50835">
    <property type="entry name" value="IG_LIKE"/>
    <property type="match status" value="1"/>
</dbReference>
<comment type="caution">
    <text evidence="13">The sequence shown here is derived from an EMBL/GenBank/DDBJ whole genome shotgun (WGS) entry which is preliminary data.</text>
</comment>
<evidence type="ECO:0000256" key="3">
    <source>
        <dbReference type="ARBA" id="ARBA00022859"/>
    </source>
</evidence>
<dbReference type="InterPro" id="IPR013783">
    <property type="entry name" value="Ig-like_fold"/>
</dbReference>
<organism evidence="13 14">
    <name type="scientific">Phrynocephalus forsythii</name>
    <dbReference type="NCBI Taxonomy" id="171643"/>
    <lineage>
        <taxon>Eukaryota</taxon>
        <taxon>Metazoa</taxon>
        <taxon>Chordata</taxon>
        <taxon>Craniata</taxon>
        <taxon>Vertebrata</taxon>
        <taxon>Euteleostomi</taxon>
        <taxon>Lepidosauria</taxon>
        <taxon>Squamata</taxon>
        <taxon>Bifurcata</taxon>
        <taxon>Unidentata</taxon>
        <taxon>Episquamata</taxon>
        <taxon>Toxicofera</taxon>
        <taxon>Iguania</taxon>
        <taxon>Acrodonta</taxon>
        <taxon>Agamidae</taxon>
        <taxon>Agaminae</taxon>
        <taxon>Phrynocephalus</taxon>
    </lineage>
</organism>
<evidence type="ECO:0000256" key="7">
    <source>
        <dbReference type="ARBA" id="ARBA00023157"/>
    </source>
</evidence>
<gene>
    <name evidence="13" type="ORF">JRQ81_000004</name>
</gene>
<evidence type="ECO:0000256" key="5">
    <source>
        <dbReference type="ARBA" id="ARBA00023130"/>
    </source>
</evidence>
<evidence type="ECO:0000313" key="14">
    <source>
        <dbReference type="Proteomes" id="UP001142489"/>
    </source>
</evidence>
<keyword evidence="7" id="KW-1015">Disulfide bond</keyword>
<dbReference type="InterPro" id="IPR011162">
    <property type="entry name" value="MHC_I/II-like_Ag-recog"/>
</dbReference>
<dbReference type="InterPro" id="IPR003006">
    <property type="entry name" value="Ig/MHC_CS"/>
</dbReference>
<dbReference type="GO" id="GO:0002504">
    <property type="term" value="P:antigen processing and presentation of peptide or polysaccharide antigen via MHC class II"/>
    <property type="evidence" value="ECO:0007669"/>
    <property type="project" value="UniProtKB-KW"/>
</dbReference>
<dbReference type="PROSITE" id="PS00290">
    <property type="entry name" value="IG_MHC"/>
    <property type="match status" value="1"/>
</dbReference>
<proteinExistence type="predicted"/>
<evidence type="ECO:0000256" key="4">
    <source>
        <dbReference type="ARBA" id="ARBA00022989"/>
    </source>
</evidence>
<evidence type="ECO:0000313" key="13">
    <source>
        <dbReference type="EMBL" id="KAJ7302041.1"/>
    </source>
</evidence>
<comment type="subcellular location">
    <subcellularLocation>
        <location evidence="1">Membrane</location>
        <topology evidence="1">Single-pass type I membrane protein</topology>
    </subcellularLocation>
</comment>
<dbReference type="Pfam" id="PF00969">
    <property type="entry name" value="MHC_II_beta"/>
    <property type="match status" value="1"/>
</dbReference>
<dbReference type="SMART" id="SM00407">
    <property type="entry name" value="IGc1"/>
    <property type="match status" value="1"/>
</dbReference>
<dbReference type="GO" id="GO:0042613">
    <property type="term" value="C:MHC class II protein complex"/>
    <property type="evidence" value="ECO:0007669"/>
    <property type="project" value="UniProtKB-KW"/>
</dbReference>
<dbReference type="AlphaFoldDB" id="A0A9Q0X732"/>